<dbReference type="PANTHER" id="PTHR33286:SF7">
    <property type="entry name" value="BIFUNCTIONAL INHIBITOR_PLANT LIPID TRANSFER PROTEIN_SEED STORAGE HELICAL DOMAIN-CONTAINING PROTEIN"/>
    <property type="match status" value="1"/>
</dbReference>
<feature type="domain" description="Bifunctional inhibitor/plant lipid transfer protein/seed storage helical" evidence="1">
    <location>
        <begin position="64"/>
        <end position="118"/>
    </location>
</feature>
<dbReference type="InterPro" id="IPR036312">
    <property type="entry name" value="Bifun_inhib/LTP/seed_sf"/>
</dbReference>
<gene>
    <name evidence="2" type="ORF">Dsin_030604</name>
</gene>
<accession>A0AAE0DRA9</accession>
<reference evidence="2" key="1">
    <citation type="journal article" date="2023" name="Plant J.">
        <title>Genome sequences and population genomics provide insights into the demographic history, inbreeding, and mutation load of two 'living fossil' tree species of Dipteronia.</title>
        <authorList>
            <person name="Feng Y."/>
            <person name="Comes H.P."/>
            <person name="Chen J."/>
            <person name="Zhu S."/>
            <person name="Lu R."/>
            <person name="Zhang X."/>
            <person name="Li P."/>
            <person name="Qiu J."/>
            <person name="Olsen K.M."/>
            <person name="Qiu Y."/>
        </authorList>
    </citation>
    <scope>NUCLEOTIDE SEQUENCE</scope>
    <source>
        <strain evidence="2">NBL</strain>
    </source>
</reference>
<dbReference type="PANTHER" id="PTHR33286">
    <property type="entry name" value="BIFUNCTIONAL INHIBITOR/LIPID-TRANSFER PROTEIN/SEED STORAGE 2S ALBUMIN SUPERFAMILY PROTEIN"/>
    <property type="match status" value="1"/>
</dbReference>
<name>A0AAE0DRA9_9ROSI</name>
<comment type="caution">
    <text evidence="2">The sequence shown here is derived from an EMBL/GenBank/DDBJ whole genome shotgun (WGS) entry which is preliminary data.</text>
</comment>
<evidence type="ECO:0000259" key="1">
    <source>
        <dbReference type="Pfam" id="PF14368"/>
    </source>
</evidence>
<evidence type="ECO:0000313" key="2">
    <source>
        <dbReference type="EMBL" id="KAK3183318.1"/>
    </source>
</evidence>
<keyword evidence="3" id="KW-1185">Reference proteome</keyword>
<sequence length="125" mass="13435">MAKWCCTEKVVRKGCQEKKNEGKLRGCDSGSVGAACGGVWPAKGDLSPSQCEQEKRLLVNAVVFGRKPSPNCCERVRVTHAECVCPSVTPKFAALINVQRTISPIQGCGRTVPRNFKCGSITTPP</sequence>
<dbReference type="SUPFAM" id="SSF47699">
    <property type="entry name" value="Bifunctional inhibitor/lipid-transfer protein/seed storage 2S albumin"/>
    <property type="match status" value="1"/>
</dbReference>
<protein>
    <recommendedName>
        <fullName evidence="1">Bifunctional inhibitor/plant lipid transfer protein/seed storage helical domain-containing protein</fullName>
    </recommendedName>
</protein>
<proteinExistence type="predicted"/>
<dbReference type="Gene3D" id="1.10.110.10">
    <property type="entry name" value="Plant lipid-transfer and hydrophobic proteins"/>
    <property type="match status" value="1"/>
</dbReference>
<organism evidence="2 3">
    <name type="scientific">Dipteronia sinensis</name>
    <dbReference type="NCBI Taxonomy" id="43782"/>
    <lineage>
        <taxon>Eukaryota</taxon>
        <taxon>Viridiplantae</taxon>
        <taxon>Streptophyta</taxon>
        <taxon>Embryophyta</taxon>
        <taxon>Tracheophyta</taxon>
        <taxon>Spermatophyta</taxon>
        <taxon>Magnoliopsida</taxon>
        <taxon>eudicotyledons</taxon>
        <taxon>Gunneridae</taxon>
        <taxon>Pentapetalae</taxon>
        <taxon>rosids</taxon>
        <taxon>malvids</taxon>
        <taxon>Sapindales</taxon>
        <taxon>Sapindaceae</taxon>
        <taxon>Hippocastanoideae</taxon>
        <taxon>Acereae</taxon>
        <taxon>Dipteronia</taxon>
    </lineage>
</organism>
<evidence type="ECO:0000313" key="3">
    <source>
        <dbReference type="Proteomes" id="UP001281410"/>
    </source>
</evidence>
<dbReference type="EMBL" id="JANJYJ010000010">
    <property type="protein sequence ID" value="KAK3183318.1"/>
    <property type="molecule type" value="Genomic_DNA"/>
</dbReference>
<dbReference type="InterPro" id="IPR016140">
    <property type="entry name" value="Bifunc_inhib/LTP/seed_store"/>
</dbReference>
<dbReference type="Pfam" id="PF14368">
    <property type="entry name" value="LTP_2"/>
    <property type="match status" value="1"/>
</dbReference>
<dbReference type="Proteomes" id="UP001281410">
    <property type="component" value="Unassembled WGS sequence"/>
</dbReference>
<dbReference type="AlphaFoldDB" id="A0AAE0DRA9"/>